<dbReference type="PROSITE" id="PS50110">
    <property type="entry name" value="RESPONSE_REGULATORY"/>
    <property type="match status" value="2"/>
</dbReference>
<evidence type="ECO:0000256" key="7">
    <source>
        <dbReference type="ARBA" id="ARBA00022777"/>
    </source>
</evidence>
<dbReference type="AlphaFoldDB" id="A0A2S5SZ56"/>
<feature type="domain" description="Histidine kinase" evidence="18">
    <location>
        <begin position="379"/>
        <end position="599"/>
    </location>
</feature>
<dbReference type="PROSITE" id="PS50112">
    <property type="entry name" value="PAS"/>
    <property type="match status" value="1"/>
</dbReference>
<feature type="domain" description="Response regulatory" evidence="19">
    <location>
        <begin position="615"/>
        <end position="736"/>
    </location>
</feature>
<dbReference type="SUPFAM" id="SSF55874">
    <property type="entry name" value="ATPase domain of HSP90 chaperone/DNA topoisomerase II/histidine kinase"/>
    <property type="match status" value="1"/>
</dbReference>
<dbReference type="Pfam" id="PF00072">
    <property type="entry name" value="Response_reg"/>
    <property type="match status" value="2"/>
</dbReference>
<evidence type="ECO:0000256" key="4">
    <source>
        <dbReference type="ARBA" id="ARBA00022679"/>
    </source>
</evidence>
<feature type="modified residue" description="4-aspartylphosphate" evidence="15">
    <location>
        <position position="814"/>
    </location>
</feature>
<keyword evidence="22" id="KW-1185">Reference proteome</keyword>
<dbReference type="InterPro" id="IPR036097">
    <property type="entry name" value="HisK_dim/P_sf"/>
</dbReference>
<dbReference type="PANTHER" id="PTHR45339:SF1">
    <property type="entry name" value="HYBRID SIGNAL TRANSDUCTION HISTIDINE KINASE J"/>
    <property type="match status" value="1"/>
</dbReference>
<dbReference type="InterPro" id="IPR003594">
    <property type="entry name" value="HATPase_dom"/>
</dbReference>
<dbReference type="InterPro" id="IPR005467">
    <property type="entry name" value="His_kinase_dom"/>
</dbReference>
<dbReference type="GO" id="GO:0000155">
    <property type="term" value="F:phosphorelay sensor kinase activity"/>
    <property type="evidence" value="ECO:0007669"/>
    <property type="project" value="InterPro"/>
</dbReference>
<evidence type="ECO:0000259" key="20">
    <source>
        <dbReference type="PROSITE" id="PS50112"/>
    </source>
</evidence>
<feature type="coiled-coil region" evidence="16">
    <location>
        <begin position="345"/>
        <end position="372"/>
    </location>
</feature>
<comment type="caution">
    <text evidence="21">The sequence shown here is derived from an EMBL/GenBank/DDBJ whole genome shotgun (WGS) entry which is preliminary data.</text>
</comment>
<keyword evidence="16" id="KW-0175">Coiled coil</keyword>
<dbReference type="SMART" id="SM00387">
    <property type="entry name" value="HATPase_c"/>
    <property type="match status" value="1"/>
</dbReference>
<keyword evidence="17" id="KW-0812">Transmembrane</keyword>
<evidence type="ECO:0000256" key="14">
    <source>
        <dbReference type="ARBA" id="ARBA00070152"/>
    </source>
</evidence>
<feature type="coiled-coil region" evidence="16">
    <location>
        <begin position="196"/>
        <end position="223"/>
    </location>
</feature>
<dbReference type="InterPro" id="IPR011006">
    <property type="entry name" value="CheY-like_superfamily"/>
</dbReference>
<keyword evidence="7 21" id="KW-0418">Kinase</keyword>
<dbReference type="InterPro" id="IPR003661">
    <property type="entry name" value="HisK_dim/P_dom"/>
</dbReference>
<dbReference type="InterPro" id="IPR013656">
    <property type="entry name" value="PAS_4"/>
</dbReference>
<evidence type="ECO:0000256" key="15">
    <source>
        <dbReference type="PROSITE-ProRule" id="PRU00169"/>
    </source>
</evidence>
<dbReference type="CDD" id="cd00130">
    <property type="entry name" value="PAS"/>
    <property type="match status" value="1"/>
</dbReference>
<dbReference type="Pfam" id="PF02518">
    <property type="entry name" value="HATPase_c"/>
    <property type="match status" value="1"/>
</dbReference>
<dbReference type="InterPro" id="IPR000014">
    <property type="entry name" value="PAS"/>
</dbReference>
<evidence type="ECO:0000256" key="16">
    <source>
        <dbReference type="SAM" id="Coils"/>
    </source>
</evidence>
<keyword evidence="9" id="KW-0902">Two-component regulatory system</keyword>
<evidence type="ECO:0000256" key="12">
    <source>
        <dbReference type="ARBA" id="ARBA00064003"/>
    </source>
</evidence>
<keyword evidence="8" id="KW-0067">ATP-binding</keyword>
<dbReference type="Gene3D" id="3.40.50.2300">
    <property type="match status" value="2"/>
</dbReference>
<dbReference type="EC" id="2.7.13.3" evidence="2"/>
<dbReference type="OrthoDB" id="5290456at2"/>
<dbReference type="Gene3D" id="3.30.450.20">
    <property type="entry name" value="PAS domain"/>
    <property type="match status" value="1"/>
</dbReference>
<evidence type="ECO:0000256" key="5">
    <source>
        <dbReference type="ARBA" id="ARBA00022729"/>
    </source>
</evidence>
<protein>
    <recommendedName>
        <fullName evidence="13">Sensory/regulatory protein RpfC</fullName>
        <ecNumber evidence="2">2.7.13.3</ecNumber>
    </recommendedName>
    <alternativeName>
        <fullName evidence="14">Virulence sensor protein BvgS</fullName>
    </alternativeName>
</protein>
<dbReference type="GO" id="GO:0005524">
    <property type="term" value="F:ATP binding"/>
    <property type="evidence" value="ECO:0007669"/>
    <property type="project" value="UniProtKB-KW"/>
</dbReference>
<keyword evidence="17" id="KW-0472">Membrane</keyword>
<evidence type="ECO:0000256" key="6">
    <source>
        <dbReference type="ARBA" id="ARBA00022741"/>
    </source>
</evidence>
<keyword evidence="3 15" id="KW-0597">Phosphoprotein</keyword>
<evidence type="ECO:0000313" key="22">
    <source>
        <dbReference type="Proteomes" id="UP000238605"/>
    </source>
</evidence>
<dbReference type="SUPFAM" id="SSF52172">
    <property type="entry name" value="CheY-like"/>
    <property type="match status" value="2"/>
</dbReference>
<dbReference type="InterPro" id="IPR004358">
    <property type="entry name" value="Sig_transdc_His_kin-like_C"/>
</dbReference>
<dbReference type="PROSITE" id="PS50109">
    <property type="entry name" value="HIS_KIN"/>
    <property type="match status" value="1"/>
</dbReference>
<dbReference type="PANTHER" id="PTHR45339">
    <property type="entry name" value="HYBRID SIGNAL TRANSDUCTION HISTIDINE KINASE J"/>
    <property type="match status" value="1"/>
</dbReference>
<reference evidence="21 22" key="1">
    <citation type="submission" date="2018-02" db="EMBL/GenBank/DDBJ databases">
        <title>Reclassifiation of [Polyangium] brachysporum DSM 7029 as Guopingzhaonella breviflexa gen. nov., sp. nov., a member of the family Comamonadaceae.</title>
        <authorList>
            <person name="Tang B."/>
        </authorList>
    </citation>
    <scope>NUCLEOTIDE SEQUENCE [LARGE SCALE GENOMIC DNA]</scope>
    <source>
        <strain evidence="21 22">BCRC 80649</strain>
    </source>
</reference>
<dbReference type="Pfam" id="PF08448">
    <property type="entry name" value="PAS_4"/>
    <property type="match status" value="1"/>
</dbReference>
<evidence type="ECO:0000259" key="18">
    <source>
        <dbReference type="PROSITE" id="PS50109"/>
    </source>
</evidence>
<evidence type="ECO:0000256" key="13">
    <source>
        <dbReference type="ARBA" id="ARBA00068150"/>
    </source>
</evidence>
<dbReference type="InterPro" id="IPR035965">
    <property type="entry name" value="PAS-like_dom_sf"/>
</dbReference>
<dbReference type="PRINTS" id="PR00344">
    <property type="entry name" value="BCTRLSENSOR"/>
</dbReference>
<feature type="domain" description="Response regulatory" evidence="19">
    <location>
        <begin position="765"/>
        <end position="881"/>
    </location>
</feature>
<dbReference type="CDD" id="cd16922">
    <property type="entry name" value="HATPase_EvgS-ArcB-TorS-like"/>
    <property type="match status" value="1"/>
</dbReference>
<dbReference type="SUPFAM" id="SSF47384">
    <property type="entry name" value="Homodimeric domain of signal transducing histidine kinase"/>
    <property type="match status" value="1"/>
</dbReference>
<dbReference type="FunFam" id="1.10.287.130:FF:000002">
    <property type="entry name" value="Two-component osmosensing histidine kinase"/>
    <property type="match status" value="1"/>
</dbReference>
<comment type="subunit">
    <text evidence="12">At low DSF concentrations, interacts with RpfF.</text>
</comment>
<dbReference type="SUPFAM" id="SSF55785">
    <property type="entry name" value="PYP-like sensor domain (PAS domain)"/>
    <property type="match status" value="1"/>
</dbReference>
<evidence type="ECO:0000256" key="11">
    <source>
        <dbReference type="ARBA" id="ARBA00058004"/>
    </source>
</evidence>
<name>A0A2S5SZ56_9BURK</name>
<organism evidence="21 22">
    <name type="scientific">Caldimonas caldifontis</name>
    <dbReference type="NCBI Taxonomy" id="1452508"/>
    <lineage>
        <taxon>Bacteria</taxon>
        <taxon>Pseudomonadati</taxon>
        <taxon>Pseudomonadota</taxon>
        <taxon>Betaproteobacteria</taxon>
        <taxon>Burkholderiales</taxon>
        <taxon>Sphaerotilaceae</taxon>
        <taxon>Caldimonas</taxon>
    </lineage>
</organism>
<dbReference type="InterPro" id="IPR036890">
    <property type="entry name" value="HATPase_C_sf"/>
</dbReference>
<feature type="modified residue" description="4-aspartylphosphate" evidence="15">
    <location>
        <position position="669"/>
    </location>
</feature>
<proteinExistence type="predicted"/>
<dbReference type="SMART" id="SM00091">
    <property type="entry name" value="PAS"/>
    <property type="match status" value="1"/>
</dbReference>
<dbReference type="Gene3D" id="1.10.287.130">
    <property type="match status" value="1"/>
</dbReference>
<evidence type="ECO:0000256" key="3">
    <source>
        <dbReference type="ARBA" id="ARBA00022553"/>
    </source>
</evidence>
<dbReference type="Proteomes" id="UP000238605">
    <property type="component" value="Unassembled WGS sequence"/>
</dbReference>
<dbReference type="EMBL" id="PSNX01000001">
    <property type="protein sequence ID" value="PPE67908.1"/>
    <property type="molecule type" value="Genomic_DNA"/>
</dbReference>
<dbReference type="SMART" id="SM00388">
    <property type="entry name" value="HisKA"/>
    <property type="match status" value="1"/>
</dbReference>
<gene>
    <name evidence="21" type="ORF">C1704_00005</name>
</gene>
<feature type="transmembrane region" description="Helical" evidence="17">
    <location>
        <begin position="18"/>
        <end position="39"/>
    </location>
</feature>
<keyword evidence="6" id="KW-0547">Nucleotide-binding</keyword>
<comment type="catalytic activity">
    <reaction evidence="1">
        <text>ATP + protein L-histidine = ADP + protein N-phospho-L-histidine.</text>
        <dbReference type="EC" id="2.7.13.3"/>
    </reaction>
</comment>
<dbReference type="RefSeq" id="WP_104299752.1">
    <property type="nucleotide sequence ID" value="NZ_PSNX01000001.1"/>
</dbReference>
<keyword evidence="17" id="KW-1133">Transmembrane helix</keyword>
<evidence type="ECO:0000313" key="21">
    <source>
        <dbReference type="EMBL" id="PPE67908.1"/>
    </source>
</evidence>
<evidence type="ECO:0000256" key="2">
    <source>
        <dbReference type="ARBA" id="ARBA00012438"/>
    </source>
</evidence>
<sequence>MATGQAPTQHWRSTWSTWAWVALVSALAICVSMVGLQWAQQREVDRTLNTVRELRNARVDLAQGFLHVALGDQPDAPWDAGQGLALLDQALEGMAGAAKRFPRSATDVPALIEQVERFRGQLQQALNDPAHSLRTTAWRVELHRLDQLASSVTNQMRTALDEQIAADRQIQRAALLGAALLLGGVACAVALSARAQRRAELALRESERRHRELADERKQHLDRALEERSETEEFARTVADNQPTLVCYWDRDLRLRFANRAYLEWLGLSAEQALGRTIPEVVGHELFERQRPAIERILQGETFEGEYEFAGAQGVVHQFWSYRLPDIQDGEVRGYYFFATDITELKQAQANLQSLNNALVQARNRAEAANRAKSAFLANISHEIRTPMNAIIGLTHLMQRDVRDPAQAERLAKVTDAAQHLLSIINDVLDLSKIEAGKLQLETADFRMDGMLSRVCALVGERARDKGLELVLDTDHLPMGAHGDETRLAQALLNLLGNAVKFTASGTIVLRGELLRQEGDALWLRFSVRDTGVGMSAEQLQRVFEPFEQGDGTTTRRHGGTGLGLAITRHIAQMMGGEVGVESTPGEGSTFWFTARLQVADPVLPRAQAELQGMRALVIDDLPEAREALGEMLRVMGLRVQAAATGSDGLHLLEAAGRGAPAHDVVLVDWLMPGLDGLETLRRLHERLGDRAPPCLLVTARDDPDLGVRAREVGAAHVLLKPVTPSALHDALMSVLSATPTRAAARSGRDSLRTIAPNAFAGSGRILLAEDNPVNQEVARELLHVVGLDVDVASTGREALAMASQHPYALILMDMQMPEMDGLEATRAIRALADHAHTPILAMTANAFGEDRDACLAAGMNDHIAKPVEPGLLYASLQRWLTRPPSGN</sequence>
<accession>A0A2S5SZ56</accession>
<evidence type="ECO:0000256" key="9">
    <source>
        <dbReference type="ARBA" id="ARBA00023012"/>
    </source>
</evidence>
<keyword evidence="5" id="KW-0732">Signal</keyword>
<dbReference type="SMART" id="SM00448">
    <property type="entry name" value="REC"/>
    <property type="match status" value="2"/>
</dbReference>
<evidence type="ECO:0000256" key="1">
    <source>
        <dbReference type="ARBA" id="ARBA00000085"/>
    </source>
</evidence>
<evidence type="ECO:0000256" key="17">
    <source>
        <dbReference type="SAM" id="Phobius"/>
    </source>
</evidence>
<comment type="function">
    <text evidence="11">Member of the two-component regulatory system BvgS/BvgA. Phosphorylates BvgA via a four-step phosphorelay in response to environmental signals.</text>
</comment>
<dbReference type="NCBIfam" id="TIGR00229">
    <property type="entry name" value="sensory_box"/>
    <property type="match status" value="1"/>
</dbReference>
<dbReference type="Gene3D" id="3.30.565.10">
    <property type="entry name" value="Histidine kinase-like ATPase, C-terminal domain"/>
    <property type="match status" value="1"/>
</dbReference>
<dbReference type="InterPro" id="IPR001789">
    <property type="entry name" value="Sig_transdc_resp-reg_receiver"/>
</dbReference>
<dbReference type="FunFam" id="3.30.565.10:FF:000010">
    <property type="entry name" value="Sensor histidine kinase RcsC"/>
    <property type="match status" value="1"/>
</dbReference>
<evidence type="ECO:0000259" key="19">
    <source>
        <dbReference type="PROSITE" id="PS50110"/>
    </source>
</evidence>
<evidence type="ECO:0000256" key="10">
    <source>
        <dbReference type="ARBA" id="ARBA00023026"/>
    </source>
</evidence>
<dbReference type="CDD" id="cd17546">
    <property type="entry name" value="REC_hyHK_CKI1_RcsC-like"/>
    <property type="match status" value="2"/>
</dbReference>
<keyword evidence="10" id="KW-0843">Virulence</keyword>
<keyword evidence="4" id="KW-0808">Transferase</keyword>
<dbReference type="CDD" id="cd00082">
    <property type="entry name" value="HisKA"/>
    <property type="match status" value="1"/>
</dbReference>
<evidence type="ECO:0000256" key="8">
    <source>
        <dbReference type="ARBA" id="ARBA00022840"/>
    </source>
</evidence>
<feature type="domain" description="PAS" evidence="20">
    <location>
        <begin position="231"/>
        <end position="301"/>
    </location>
</feature>
<feature type="transmembrane region" description="Helical" evidence="17">
    <location>
        <begin position="173"/>
        <end position="193"/>
    </location>
</feature>
<dbReference type="Pfam" id="PF00512">
    <property type="entry name" value="HisKA"/>
    <property type="match status" value="1"/>
</dbReference>